<evidence type="ECO:0000256" key="1">
    <source>
        <dbReference type="SAM" id="MobiDB-lite"/>
    </source>
</evidence>
<comment type="caution">
    <text evidence="2">The sequence shown here is derived from an EMBL/GenBank/DDBJ whole genome shotgun (WGS) entry which is preliminary data.</text>
</comment>
<organism evidence="2 3">
    <name type="scientific">Paracoccus aurantiacus</name>
    <dbReference type="NCBI Taxonomy" id="2599412"/>
    <lineage>
        <taxon>Bacteria</taxon>
        <taxon>Pseudomonadati</taxon>
        <taxon>Pseudomonadota</taxon>
        <taxon>Alphaproteobacteria</taxon>
        <taxon>Rhodobacterales</taxon>
        <taxon>Paracoccaceae</taxon>
        <taxon>Paracoccus</taxon>
    </lineage>
</organism>
<keyword evidence="3" id="KW-1185">Reference proteome</keyword>
<dbReference type="EMBL" id="VOPL01000001">
    <property type="protein sequence ID" value="TXB70595.1"/>
    <property type="molecule type" value="Genomic_DNA"/>
</dbReference>
<evidence type="ECO:0000313" key="3">
    <source>
        <dbReference type="Proteomes" id="UP000321562"/>
    </source>
</evidence>
<accession>A0A5C6SAH8</accession>
<dbReference type="Proteomes" id="UP000321562">
    <property type="component" value="Unassembled WGS sequence"/>
</dbReference>
<dbReference type="AlphaFoldDB" id="A0A5C6SAH8"/>
<reference evidence="2 3" key="1">
    <citation type="submission" date="2019-08" db="EMBL/GenBank/DDBJ databases">
        <authorList>
            <person name="Ye J."/>
        </authorList>
    </citation>
    <scope>NUCLEOTIDE SEQUENCE [LARGE SCALE GENOMIC DNA]</scope>
    <source>
        <strain evidence="2 3">TK008</strain>
    </source>
</reference>
<sequence length="90" mass="8946">MMRLLKILVVLLVLGFLALAGYAYLGDMAPRQTEMRQPVALDTGADGAGAAAPVAAPAATPEAVGGTDEDGASTAAETGTAEQTDANGLD</sequence>
<gene>
    <name evidence="2" type="ORF">FQV27_01615</name>
</gene>
<feature type="region of interest" description="Disordered" evidence="1">
    <location>
        <begin position="37"/>
        <end position="90"/>
    </location>
</feature>
<proteinExistence type="predicted"/>
<feature type="compositionally biased region" description="Low complexity" evidence="1">
    <location>
        <begin position="39"/>
        <end position="90"/>
    </location>
</feature>
<evidence type="ECO:0000313" key="2">
    <source>
        <dbReference type="EMBL" id="TXB70595.1"/>
    </source>
</evidence>
<protein>
    <submittedName>
        <fullName evidence="2">Uncharacterized protein</fullName>
    </submittedName>
</protein>
<name>A0A5C6SAH8_9RHOB</name>